<feature type="transmembrane region" description="Helical" evidence="2">
    <location>
        <begin position="114"/>
        <end position="133"/>
    </location>
</feature>
<name>A0A514K354_9VIRU</name>
<dbReference type="Proteomes" id="UP000320887">
    <property type="component" value="Segment"/>
</dbReference>
<dbReference type="EMBL" id="MK570056">
    <property type="protein sequence ID" value="QDI74056.1"/>
    <property type="molecule type" value="Genomic_DNA"/>
</dbReference>
<reference evidence="3 4" key="1">
    <citation type="submission" date="2019-02" db="EMBL/GenBank/DDBJ databases">
        <title>Spindle-shaped viruses infect a marine ammonia-oxidizing thaumarchaeon.</title>
        <authorList>
            <person name="Kim J.-G."/>
            <person name="Kim S.-J."/>
            <person name="Rhee S.-K."/>
        </authorList>
    </citation>
    <scope>NUCLEOTIDE SEQUENCE [LARGE SCALE GENOMIC DNA]</scope>
    <source>
        <strain evidence="3">NSV4</strain>
    </source>
</reference>
<keyword evidence="2" id="KW-0472">Membrane</keyword>
<sequence>MASFTVIVRNLENTKTLEGVTVTAKYLDWFGNDKEKQGITDSEGKVIFNIGVIQTDIKITASKNGSIDKDSLFVNIAGQAEPDTITLNLAFKPLEGTTDIIKGVTDFAQDQAKVLVIITGVVLGISGIIYVATKAKSTSTNPQSISNDASKVASKSKEKIKETGSKIKGKFPNLKK</sequence>
<organism evidence="3 4">
    <name type="scientific">Nitrosopumilus spindle-shaped virus</name>
    <dbReference type="NCBI Taxonomy" id="2508184"/>
    <lineage>
        <taxon>Viruses</taxon>
        <taxon>Viruses incertae sedis</taxon>
        <taxon>Thaspiviridae</taxon>
        <taxon>Nitmarvirus</taxon>
        <taxon>Nitmarvirus maris</taxon>
        <taxon>Nitmarvirus NSV1</taxon>
    </lineage>
</organism>
<evidence type="ECO:0000313" key="3">
    <source>
        <dbReference type="EMBL" id="QDI74056.1"/>
    </source>
</evidence>
<accession>A0A514K354</accession>
<proteinExistence type="predicted"/>
<keyword evidence="2" id="KW-0812">Transmembrane</keyword>
<evidence type="ECO:0000313" key="4">
    <source>
        <dbReference type="Proteomes" id="UP000320887"/>
    </source>
</evidence>
<keyword evidence="2" id="KW-1133">Transmembrane helix</keyword>
<feature type="compositionally biased region" description="Basic and acidic residues" evidence="1">
    <location>
        <begin position="155"/>
        <end position="165"/>
    </location>
</feature>
<protein>
    <submittedName>
        <fullName evidence="3">Uncharacterized protein</fullName>
    </submittedName>
</protein>
<evidence type="ECO:0000256" key="1">
    <source>
        <dbReference type="SAM" id="MobiDB-lite"/>
    </source>
</evidence>
<feature type="compositionally biased region" description="Basic residues" evidence="1">
    <location>
        <begin position="167"/>
        <end position="176"/>
    </location>
</feature>
<feature type="region of interest" description="Disordered" evidence="1">
    <location>
        <begin position="138"/>
        <end position="176"/>
    </location>
</feature>
<feature type="compositionally biased region" description="Polar residues" evidence="1">
    <location>
        <begin position="138"/>
        <end position="149"/>
    </location>
</feature>
<evidence type="ECO:0000256" key="2">
    <source>
        <dbReference type="SAM" id="Phobius"/>
    </source>
</evidence>